<protein>
    <submittedName>
        <fullName evidence="1">Uncharacterized protein</fullName>
    </submittedName>
</protein>
<organism evidence="1">
    <name type="scientific">marine metagenome</name>
    <dbReference type="NCBI Taxonomy" id="408172"/>
    <lineage>
        <taxon>unclassified sequences</taxon>
        <taxon>metagenomes</taxon>
        <taxon>ecological metagenomes</taxon>
    </lineage>
</organism>
<reference evidence="1" key="1">
    <citation type="submission" date="2018-05" db="EMBL/GenBank/DDBJ databases">
        <authorList>
            <person name="Lanie J.A."/>
            <person name="Ng W.-L."/>
            <person name="Kazmierczak K.M."/>
            <person name="Andrzejewski T.M."/>
            <person name="Davidsen T.M."/>
            <person name="Wayne K.J."/>
            <person name="Tettelin H."/>
            <person name="Glass J.I."/>
            <person name="Rusch D."/>
            <person name="Podicherti R."/>
            <person name="Tsui H.-C.T."/>
            <person name="Winkler M.E."/>
        </authorList>
    </citation>
    <scope>NUCLEOTIDE SEQUENCE</scope>
</reference>
<name>A0A381RTS3_9ZZZZ</name>
<proteinExistence type="predicted"/>
<accession>A0A381RTS3</accession>
<evidence type="ECO:0000313" key="1">
    <source>
        <dbReference type="EMBL" id="SUZ94489.1"/>
    </source>
</evidence>
<feature type="non-terminal residue" evidence="1">
    <location>
        <position position="1"/>
    </location>
</feature>
<dbReference type="EMBL" id="UINC01002240">
    <property type="protein sequence ID" value="SUZ94489.1"/>
    <property type="molecule type" value="Genomic_DNA"/>
</dbReference>
<dbReference type="AlphaFoldDB" id="A0A381RTS3"/>
<sequence length="247" mass="24981">VSCRAAVVAVLATTVACGGAALTVPTPTTVGPDDVAPSSTIGAVAESAPTTVAPVPVSTTVAPVPVSTTVAPVPVSTTVAPVPVSTTVAPVLVSTTTLAGGPIPAAAPGFCSDLAVISGEIVLEVESVVAADGVLDARSHHALLLATRNLLAWTSNRVPPAMSSDLRLLTGVYADLGIQLDRLDPETVTMPRLQALVFTYVFDSAEVDGAELDLSARRLSAFVATSCGHGYPLMESLADLFADVRED</sequence>
<gene>
    <name evidence="1" type="ORF">METZ01_LOCUS47343</name>
</gene>